<keyword evidence="2" id="KW-1185">Reference proteome</keyword>
<gene>
    <name evidence="1" type="ORF">SAMN02745121_08056</name>
</gene>
<dbReference type="Proteomes" id="UP000199400">
    <property type="component" value="Unassembled WGS sequence"/>
</dbReference>
<evidence type="ECO:0000313" key="1">
    <source>
        <dbReference type="EMBL" id="SFF30702.1"/>
    </source>
</evidence>
<dbReference type="EMBL" id="FOMX01000044">
    <property type="protein sequence ID" value="SFF30702.1"/>
    <property type="molecule type" value="Genomic_DNA"/>
</dbReference>
<dbReference type="AlphaFoldDB" id="A0A1I2HLZ8"/>
<proteinExistence type="predicted"/>
<sequence>MSAPRDPATLMMLVLTVAMAVAVASVVYLVTYDTDLSLEQAQPQVRAVAPTCDLSRPATATCPPKQYCRLNTCVPVPPEALCGEGDSCRDCECADGLVCHHLRCVSPASVDRTPLVCEENEALADAVKALAFKCATRKTSVDDIVSAGACTTAEWEQLALEDEKFDLLLSAFPDRFAVHFPSGQPQVKRKDWPPPEVLEHYRDQVRRFAGPLRAAKQIFVIGRASPDGDVEANHWLALARIKFVENLLDLVLYEGIPETERDRRRVRIRSFGLPTTRTIEPARYRQTYLTDPSGRPPAVDPLVTADPASARELRAALDGAIDLHDRTTPAWQALFSAVNRVVFVIPIPCLGDEYKPPISVDLAEAAP</sequence>
<protein>
    <submittedName>
        <fullName evidence="1">Uncharacterized protein</fullName>
    </submittedName>
</protein>
<accession>A0A1I2HLZ8</accession>
<reference evidence="2" key="1">
    <citation type="submission" date="2016-10" db="EMBL/GenBank/DDBJ databases">
        <authorList>
            <person name="Varghese N."/>
            <person name="Submissions S."/>
        </authorList>
    </citation>
    <scope>NUCLEOTIDE SEQUENCE [LARGE SCALE GENOMIC DNA]</scope>
    <source>
        <strain evidence="2">ATCC 25963</strain>
    </source>
</reference>
<evidence type="ECO:0000313" key="2">
    <source>
        <dbReference type="Proteomes" id="UP000199400"/>
    </source>
</evidence>
<dbReference type="RefSeq" id="WP_100793478.1">
    <property type="nucleotide sequence ID" value="NZ_FOMX01000044.1"/>
</dbReference>
<name>A0A1I2HLZ8_9BACT</name>
<organism evidence="1 2">
    <name type="scientific">Nannocystis exedens</name>
    <dbReference type="NCBI Taxonomy" id="54"/>
    <lineage>
        <taxon>Bacteria</taxon>
        <taxon>Pseudomonadati</taxon>
        <taxon>Myxococcota</taxon>
        <taxon>Polyangia</taxon>
        <taxon>Nannocystales</taxon>
        <taxon>Nannocystaceae</taxon>
        <taxon>Nannocystis</taxon>
    </lineage>
</organism>
<dbReference type="STRING" id="54.SAMN02745121_08056"/>